<reference evidence="8 9" key="1">
    <citation type="submission" date="2018-09" db="EMBL/GenBank/DDBJ databases">
        <authorList>
            <person name="Livingstone P.G."/>
            <person name="Whitworth D.E."/>
        </authorList>
    </citation>
    <scope>NUCLEOTIDE SEQUENCE [LARGE SCALE GENOMIC DNA]</scope>
    <source>
        <strain evidence="8 9">CA031B</strain>
    </source>
</reference>
<dbReference type="Gene3D" id="3.30.450.40">
    <property type="match status" value="1"/>
</dbReference>
<dbReference type="InterPro" id="IPR025944">
    <property type="entry name" value="Sigma_54_int_dom_CS"/>
</dbReference>
<feature type="region of interest" description="Disordered" evidence="6">
    <location>
        <begin position="455"/>
        <end position="483"/>
    </location>
</feature>
<protein>
    <submittedName>
        <fullName evidence="8">GAF domain-containing protein</fullName>
    </submittedName>
</protein>
<keyword evidence="2" id="KW-0067">ATP-binding</keyword>
<evidence type="ECO:0000256" key="1">
    <source>
        <dbReference type="ARBA" id="ARBA00022741"/>
    </source>
</evidence>
<dbReference type="CDD" id="cd00009">
    <property type="entry name" value="AAA"/>
    <property type="match status" value="1"/>
</dbReference>
<keyword evidence="5" id="KW-0804">Transcription</keyword>
<dbReference type="Proteomes" id="UP000278907">
    <property type="component" value="Unassembled WGS sequence"/>
</dbReference>
<accession>A0ABX9QLY1</accession>
<comment type="caution">
    <text evidence="8">The sequence shown here is derived from an EMBL/GenBank/DDBJ whole genome shotgun (WGS) entry which is preliminary data.</text>
</comment>
<feature type="region of interest" description="Disordered" evidence="6">
    <location>
        <begin position="1"/>
        <end position="25"/>
    </location>
</feature>
<organism evidence="8 9">
    <name type="scientific">Corallococcus praedator</name>
    <dbReference type="NCBI Taxonomy" id="2316724"/>
    <lineage>
        <taxon>Bacteria</taxon>
        <taxon>Pseudomonadati</taxon>
        <taxon>Myxococcota</taxon>
        <taxon>Myxococcia</taxon>
        <taxon>Myxococcales</taxon>
        <taxon>Cystobacterineae</taxon>
        <taxon>Myxococcaceae</taxon>
        <taxon>Corallococcus</taxon>
    </lineage>
</organism>
<keyword evidence="9" id="KW-1185">Reference proteome</keyword>
<dbReference type="SUPFAM" id="SSF55781">
    <property type="entry name" value="GAF domain-like"/>
    <property type="match status" value="1"/>
</dbReference>
<evidence type="ECO:0000256" key="6">
    <source>
        <dbReference type="SAM" id="MobiDB-lite"/>
    </source>
</evidence>
<dbReference type="Gene3D" id="3.40.50.300">
    <property type="entry name" value="P-loop containing nucleotide triphosphate hydrolases"/>
    <property type="match status" value="1"/>
</dbReference>
<evidence type="ECO:0000313" key="8">
    <source>
        <dbReference type="EMBL" id="RKI10011.1"/>
    </source>
</evidence>
<dbReference type="EMBL" id="RAWI01000080">
    <property type="protein sequence ID" value="RKI10011.1"/>
    <property type="molecule type" value="Genomic_DNA"/>
</dbReference>
<dbReference type="InterPro" id="IPR003018">
    <property type="entry name" value="GAF"/>
</dbReference>
<dbReference type="InterPro" id="IPR002078">
    <property type="entry name" value="Sigma_54_int"/>
</dbReference>
<evidence type="ECO:0000256" key="3">
    <source>
        <dbReference type="ARBA" id="ARBA00023015"/>
    </source>
</evidence>
<evidence type="ECO:0000256" key="5">
    <source>
        <dbReference type="ARBA" id="ARBA00023163"/>
    </source>
</evidence>
<keyword evidence="1" id="KW-0547">Nucleotide-binding</keyword>
<dbReference type="PANTHER" id="PTHR32071:SF57">
    <property type="entry name" value="C4-DICARBOXYLATE TRANSPORT TRANSCRIPTIONAL REGULATORY PROTEIN DCTD"/>
    <property type="match status" value="1"/>
</dbReference>
<keyword evidence="4" id="KW-0238">DNA-binding</keyword>
<gene>
    <name evidence="8" type="ORF">D7Y13_13325</name>
</gene>
<dbReference type="PROSITE" id="PS00676">
    <property type="entry name" value="SIGMA54_INTERACT_2"/>
    <property type="match status" value="1"/>
</dbReference>
<dbReference type="InterPro" id="IPR003593">
    <property type="entry name" value="AAA+_ATPase"/>
</dbReference>
<name>A0ABX9QLY1_9BACT</name>
<dbReference type="SMART" id="SM00382">
    <property type="entry name" value="AAA"/>
    <property type="match status" value="1"/>
</dbReference>
<feature type="compositionally biased region" description="Low complexity" evidence="6">
    <location>
        <begin position="455"/>
        <end position="468"/>
    </location>
</feature>
<dbReference type="SMART" id="SM00065">
    <property type="entry name" value="GAF"/>
    <property type="match status" value="1"/>
</dbReference>
<sequence length="537" mass="58887">MSLTSPEPCATLPREPFTLPPLPAAMPSSPPDVSQVLLPFGGLVGREVDLDAFLQTLVDRIAITLQADRGTLWLLDPVRRELFSRAAHLPEVAQIRVKLGQGVAGYVAEAGEPVHVPDPRGERRFFADIDRMTGYRTISLAAVPLRDAAGAVYGVLQVLNRLGGGPFTEDDTQKLTAIAAQVSTALQTTSLYQELQRAKDQPQAPVGYFFNRIIGEAPPLKALYRLVQKAAPTDATVLLRGESGCGKELFARAIHVNGPRRDKPFVKVDCAALPASLIENELFGHEKGAFTGADHRMPGKFEAADGGTVFIDELGELPQSVQGKLLRVLQDREFERVGGTQAVKVDVRIVAATHRDLPRMVAEGKFREDLYYRIKVVELLLPPLRERGAEDIERLARHFVATAARRHRLTAPRLSVAALERLKRYRWPGNVRELENCIESAVVLSEGEILEEHLPLPSLDRPLSSTPPESMGPETREAPGASGEAPLLLPLAEVERRHILRVLEAVKGNRTAAARTLEIGRNTLSRKLKEYGLADEG</sequence>
<dbReference type="Pfam" id="PF00158">
    <property type="entry name" value="Sigma54_activat"/>
    <property type="match status" value="1"/>
</dbReference>
<dbReference type="Pfam" id="PF25601">
    <property type="entry name" value="AAA_lid_14"/>
    <property type="match status" value="1"/>
</dbReference>
<evidence type="ECO:0000259" key="7">
    <source>
        <dbReference type="PROSITE" id="PS50045"/>
    </source>
</evidence>
<dbReference type="InterPro" id="IPR029016">
    <property type="entry name" value="GAF-like_dom_sf"/>
</dbReference>
<keyword evidence="3" id="KW-0805">Transcription regulation</keyword>
<dbReference type="Pfam" id="PF02954">
    <property type="entry name" value="HTH_8"/>
    <property type="match status" value="1"/>
</dbReference>
<dbReference type="PANTHER" id="PTHR32071">
    <property type="entry name" value="TRANSCRIPTIONAL REGULATORY PROTEIN"/>
    <property type="match status" value="1"/>
</dbReference>
<dbReference type="PROSITE" id="PS50045">
    <property type="entry name" value="SIGMA54_INTERACT_4"/>
    <property type="match status" value="1"/>
</dbReference>
<dbReference type="Pfam" id="PF01590">
    <property type="entry name" value="GAF"/>
    <property type="match status" value="1"/>
</dbReference>
<proteinExistence type="predicted"/>
<dbReference type="Gene3D" id="1.10.8.60">
    <property type="match status" value="1"/>
</dbReference>
<dbReference type="PROSITE" id="PS00688">
    <property type="entry name" value="SIGMA54_INTERACT_3"/>
    <property type="match status" value="1"/>
</dbReference>
<dbReference type="InterPro" id="IPR002197">
    <property type="entry name" value="HTH_Fis"/>
</dbReference>
<dbReference type="InterPro" id="IPR025943">
    <property type="entry name" value="Sigma_54_int_dom_ATP-bd_2"/>
</dbReference>
<dbReference type="SUPFAM" id="SSF52540">
    <property type="entry name" value="P-loop containing nucleoside triphosphate hydrolases"/>
    <property type="match status" value="1"/>
</dbReference>
<feature type="domain" description="Sigma-54 factor interaction" evidence="7">
    <location>
        <begin position="213"/>
        <end position="443"/>
    </location>
</feature>
<evidence type="ECO:0000256" key="4">
    <source>
        <dbReference type="ARBA" id="ARBA00023125"/>
    </source>
</evidence>
<dbReference type="CDD" id="cd18773">
    <property type="entry name" value="PDC1_HK_sensor"/>
    <property type="match status" value="1"/>
</dbReference>
<dbReference type="InterPro" id="IPR009057">
    <property type="entry name" value="Homeodomain-like_sf"/>
</dbReference>
<evidence type="ECO:0000256" key="2">
    <source>
        <dbReference type="ARBA" id="ARBA00022840"/>
    </source>
</evidence>
<dbReference type="RefSeq" id="WP_120583651.1">
    <property type="nucleotide sequence ID" value="NZ_RAWI01000080.1"/>
</dbReference>
<dbReference type="Gene3D" id="1.10.10.60">
    <property type="entry name" value="Homeodomain-like"/>
    <property type="match status" value="1"/>
</dbReference>
<dbReference type="InterPro" id="IPR027417">
    <property type="entry name" value="P-loop_NTPase"/>
</dbReference>
<dbReference type="SUPFAM" id="SSF46689">
    <property type="entry name" value="Homeodomain-like"/>
    <property type="match status" value="1"/>
</dbReference>
<evidence type="ECO:0000313" key="9">
    <source>
        <dbReference type="Proteomes" id="UP000278907"/>
    </source>
</evidence>
<dbReference type="PRINTS" id="PR01590">
    <property type="entry name" value="HTHFIS"/>
</dbReference>
<dbReference type="InterPro" id="IPR058031">
    <property type="entry name" value="AAA_lid_NorR"/>
</dbReference>